<dbReference type="PANTHER" id="PTHR33908">
    <property type="entry name" value="MANNOSYLTRANSFERASE YKCB-RELATED"/>
    <property type="match status" value="1"/>
</dbReference>
<feature type="transmembrane region" description="Helical" evidence="8">
    <location>
        <begin position="117"/>
        <end position="137"/>
    </location>
</feature>
<feature type="transmembrane region" description="Helical" evidence="8">
    <location>
        <begin position="78"/>
        <end position="105"/>
    </location>
</feature>
<name>A0ABS5JQ57_9BACT</name>
<dbReference type="EMBL" id="JAGUCO010000001">
    <property type="protein sequence ID" value="MBS2097008.1"/>
    <property type="molecule type" value="Genomic_DNA"/>
</dbReference>
<evidence type="ECO:0000313" key="11">
    <source>
        <dbReference type="Proteomes" id="UP000708576"/>
    </source>
</evidence>
<dbReference type="RefSeq" id="WP_212212741.1">
    <property type="nucleotide sequence ID" value="NZ_JAGUCO010000001.1"/>
</dbReference>
<accession>A0ABS5JQ57</accession>
<evidence type="ECO:0000256" key="6">
    <source>
        <dbReference type="ARBA" id="ARBA00022989"/>
    </source>
</evidence>
<keyword evidence="4 10" id="KW-0808">Transferase</keyword>
<feature type="transmembrane region" description="Helical" evidence="8">
    <location>
        <begin position="375"/>
        <end position="395"/>
    </location>
</feature>
<organism evidence="10 11">
    <name type="scientific">Carboxylicivirga linearis</name>
    <dbReference type="NCBI Taxonomy" id="1628157"/>
    <lineage>
        <taxon>Bacteria</taxon>
        <taxon>Pseudomonadati</taxon>
        <taxon>Bacteroidota</taxon>
        <taxon>Bacteroidia</taxon>
        <taxon>Marinilabiliales</taxon>
        <taxon>Marinilabiliaceae</taxon>
        <taxon>Carboxylicivirga</taxon>
    </lineage>
</organism>
<feature type="transmembrane region" description="Helical" evidence="8">
    <location>
        <begin position="210"/>
        <end position="228"/>
    </location>
</feature>
<keyword evidence="7 8" id="KW-0472">Membrane</keyword>
<keyword evidence="11" id="KW-1185">Reference proteome</keyword>
<protein>
    <submittedName>
        <fullName evidence="10">Glycosyltransferase family 39 protein</fullName>
        <ecNumber evidence="10">2.4.-.-</ecNumber>
    </submittedName>
</protein>
<proteinExistence type="predicted"/>
<keyword evidence="6 8" id="KW-1133">Transmembrane helix</keyword>
<evidence type="ECO:0000256" key="5">
    <source>
        <dbReference type="ARBA" id="ARBA00022692"/>
    </source>
</evidence>
<dbReference type="GO" id="GO:0016757">
    <property type="term" value="F:glycosyltransferase activity"/>
    <property type="evidence" value="ECO:0007669"/>
    <property type="project" value="UniProtKB-KW"/>
</dbReference>
<feature type="transmembrane region" description="Helical" evidence="8">
    <location>
        <begin position="292"/>
        <end position="313"/>
    </location>
</feature>
<sequence length="551" mass="63642">MKKQKEEQIDFIDKFENFCKTKSTIILTILLGLFSIMSLLLFNLRVSIGGDDSTYIMRAVNFLQEGTYPSFQGPVYPLFLSLFIGVFGIKIGVLKFTSFALMLISMYGFYKIFKDRIPYWMIFTTMLMLSVSSYFIFFSSQTYSEALFLALQILVFLVLFKDFDEENNFNWKRLLLLAGLIVAGYLTRTIGIGALIAVLVFYIINKNYKKVGGVLSGTVIIFLGFLLLKSLIWDAALMEGDQASTLIYKHPYDKSQGLETFGGYLMRFVDNSNLYLGKNLLKMTGLKDALSSSYNALATILLYALFIFGFLKTLKNNKYLLFSAIYVAVMLGITFVVLQRIWDQYRLIIPFFPFMLVLILYSFNQIAKIFKIKLLGYALVGLVVFSTFSSFVISFDKVDLMTLRKNVKGDKLLGYTDDWVNYLSMAKFIDENLPENAYVAVRKPNMARLYANGRKFYGIYRFDTQDPDKLLQMLKDKKVTHMVMASLRKNPAVYNKQTINTVQRYMYYIAQKYPQVFTVKHRIGEQEPAYLFEIHYDRLLTQEQLDARASQ</sequence>
<feature type="transmembrane region" description="Helical" evidence="8">
    <location>
        <begin position="175"/>
        <end position="204"/>
    </location>
</feature>
<evidence type="ECO:0000259" key="9">
    <source>
        <dbReference type="Pfam" id="PF13231"/>
    </source>
</evidence>
<keyword evidence="3 10" id="KW-0328">Glycosyltransferase</keyword>
<evidence type="ECO:0000256" key="7">
    <source>
        <dbReference type="ARBA" id="ARBA00023136"/>
    </source>
</evidence>
<reference evidence="10 11" key="1">
    <citation type="journal article" date="2015" name="Int. J. Syst. Evol. Microbiol.">
        <title>Carboxylicivirga linearis sp. nov., isolated from a sea cucumber culture pond.</title>
        <authorList>
            <person name="Wang F.Q."/>
            <person name="Zhou Y.X."/>
            <person name="Lin X.Z."/>
            <person name="Chen G.J."/>
            <person name="Du Z.J."/>
        </authorList>
    </citation>
    <scope>NUCLEOTIDE SEQUENCE [LARGE SCALE GENOMIC DNA]</scope>
    <source>
        <strain evidence="10 11">FB218</strain>
    </source>
</reference>
<gene>
    <name evidence="10" type="ORF">KEM10_01885</name>
</gene>
<dbReference type="PANTHER" id="PTHR33908:SF11">
    <property type="entry name" value="MEMBRANE PROTEIN"/>
    <property type="match status" value="1"/>
</dbReference>
<keyword evidence="2" id="KW-1003">Cell membrane</keyword>
<evidence type="ECO:0000256" key="2">
    <source>
        <dbReference type="ARBA" id="ARBA00022475"/>
    </source>
</evidence>
<feature type="transmembrane region" description="Helical" evidence="8">
    <location>
        <begin position="345"/>
        <end position="363"/>
    </location>
</feature>
<feature type="transmembrane region" description="Helical" evidence="8">
    <location>
        <begin position="24"/>
        <end position="44"/>
    </location>
</feature>
<dbReference type="InterPro" id="IPR038731">
    <property type="entry name" value="RgtA/B/C-like"/>
</dbReference>
<evidence type="ECO:0000256" key="4">
    <source>
        <dbReference type="ARBA" id="ARBA00022679"/>
    </source>
</evidence>
<evidence type="ECO:0000313" key="10">
    <source>
        <dbReference type="EMBL" id="MBS2097008.1"/>
    </source>
</evidence>
<feature type="transmembrane region" description="Helical" evidence="8">
    <location>
        <begin position="143"/>
        <end position="163"/>
    </location>
</feature>
<evidence type="ECO:0000256" key="3">
    <source>
        <dbReference type="ARBA" id="ARBA00022676"/>
    </source>
</evidence>
<feature type="transmembrane region" description="Helical" evidence="8">
    <location>
        <begin position="319"/>
        <end position="338"/>
    </location>
</feature>
<dbReference type="Proteomes" id="UP000708576">
    <property type="component" value="Unassembled WGS sequence"/>
</dbReference>
<comment type="subcellular location">
    <subcellularLocation>
        <location evidence="1">Cell membrane</location>
        <topology evidence="1">Multi-pass membrane protein</topology>
    </subcellularLocation>
</comment>
<evidence type="ECO:0000256" key="8">
    <source>
        <dbReference type="SAM" id="Phobius"/>
    </source>
</evidence>
<comment type="caution">
    <text evidence="10">The sequence shown here is derived from an EMBL/GenBank/DDBJ whole genome shotgun (WGS) entry which is preliminary data.</text>
</comment>
<dbReference type="EC" id="2.4.-.-" evidence="10"/>
<dbReference type="InterPro" id="IPR050297">
    <property type="entry name" value="LipidA_mod_glycosyltrf_83"/>
</dbReference>
<evidence type="ECO:0000256" key="1">
    <source>
        <dbReference type="ARBA" id="ARBA00004651"/>
    </source>
</evidence>
<keyword evidence="5 8" id="KW-0812">Transmembrane</keyword>
<dbReference type="Pfam" id="PF13231">
    <property type="entry name" value="PMT_2"/>
    <property type="match status" value="1"/>
</dbReference>
<feature type="domain" description="Glycosyltransferase RgtA/B/C/D-like" evidence="9">
    <location>
        <begin position="73"/>
        <end position="225"/>
    </location>
</feature>